<accession>A0A7K3WFT4</accession>
<dbReference type="GO" id="GO:0004175">
    <property type="term" value="F:endopeptidase activity"/>
    <property type="evidence" value="ECO:0007669"/>
    <property type="project" value="UniProtKB-ARBA"/>
</dbReference>
<dbReference type="Proteomes" id="UP000470470">
    <property type="component" value="Unassembled WGS sequence"/>
</dbReference>
<feature type="domain" description="CAAX prenyl protease 2/Lysostaphin resistance protein A-like" evidence="3">
    <location>
        <begin position="196"/>
        <end position="288"/>
    </location>
</feature>
<keyword evidence="4" id="KW-0482">Metalloprotease</keyword>
<proteinExistence type="predicted"/>
<gene>
    <name evidence="4" type="ORF">G1H19_12325</name>
</gene>
<evidence type="ECO:0000256" key="1">
    <source>
        <dbReference type="SAM" id="MobiDB-lite"/>
    </source>
</evidence>
<feature type="transmembrane region" description="Helical" evidence="2">
    <location>
        <begin position="157"/>
        <end position="178"/>
    </location>
</feature>
<feature type="compositionally biased region" description="Low complexity" evidence="1">
    <location>
        <begin position="29"/>
        <end position="49"/>
    </location>
</feature>
<dbReference type="GO" id="GO:0006508">
    <property type="term" value="P:proteolysis"/>
    <property type="evidence" value="ECO:0007669"/>
    <property type="project" value="UniProtKB-KW"/>
</dbReference>
<keyword evidence="5" id="KW-1185">Reference proteome</keyword>
<keyword evidence="4" id="KW-0645">Protease</keyword>
<evidence type="ECO:0000259" key="3">
    <source>
        <dbReference type="Pfam" id="PF02517"/>
    </source>
</evidence>
<keyword evidence="2" id="KW-1133">Transmembrane helix</keyword>
<name>A0A7K3WFT4_9ACTN</name>
<keyword evidence="2" id="KW-0812">Transmembrane</keyword>
<organism evidence="4 5">
    <name type="scientific">Goekera deserti</name>
    <dbReference type="NCBI Taxonomy" id="2497753"/>
    <lineage>
        <taxon>Bacteria</taxon>
        <taxon>Bacillati</taxon>
        <taxon>Actinomycetota</taxon>
        <taxon>Actinomycetes</taxon>
        <taxon>Geodermatophilales</taxon>
        <taxon>Geodermatophilaceae</taxon>
        <taxon>Goekera</taxon>
    </lineage>
</organism>
<reference evidence="4 5" key="1">
    <citation type="submission" date="2020-02" db="EMBL/GenBank/DDBJ databases">
        <title>The whole genome sequence of CPCC 205119.</title>
        <authorList>
            <person name="Jiang Z."/>
        </authorList>
    </citation>
    <scope>NUCLEOTIDE SEQUENCE [LARGE SCALE GENOMIC DNA]</scope>
    <source>
        <strain evidence="4 5">CPCC 205119</strain>
    </source>
</reference>
<comment type="caution">
    <text evidence="4">The sequence shown here is derived from an EMBL/GenBank/DDBJ whole genome shotgun (WGS) entry which is preliminary data.</text>
</comment>
<dbReference type="GO" id="GO:0008237">
    <property type="term" value="F:metallopeptidase activity"/>
    <property type="evidence" value="ECO:0007669"/>
    <property type="project" value="UniProtKB-KW"/>
</dbReference>
<dbReference type="GO" id="GO:0080120">
    <property type="term" value="P:CAAX-box protein maturation"/>
    <property type="evidence" value="ECO:0007669"/>
    <property type="project" value="UniProtKB-ARBA"/>
</dbReference>
<evidence type="ECO:0000313" key="5">
    <source>
        <dbReference type="Proteomes" id="UP000470470"/>
    </source>
</evidence>
<dbReference type="InterPro" id="IPR003675">
    <property type="entry name" value="Rce1/LyrA-like_dom"/>
</dbReference>
<keyword evidence="2" id="KW-0472">Membrane</keyword>
<evidence type="ECO:0000313" key="4">
    <source>
        <dbReference type="EMBL" id="NEL54789.1"/>
    </source>
</evidence>
<feature type="transmembrane region" description="Helical" evidence="2">
    <location>
        <begin position="66"/>
        <end position="95"/>
    </location>
</feature>
<feature type="transmembrane region" description="Helical" evidence="2">
    <location>
        <begin position="278"/>
        <end position="302"/>
    </location>
</feature>
<sequence>MGAASGPDAASRSSSQGQAPDAAGVQATPSASPPGSQAPGRPSRVVQPTTVTAPPVVPRRWLVTELWLVFALSLGASAVRALVQLVSALTSGVPLGHQAALLNGSLAPGRPWTDLVLQLVALTAGLVPVALALHLLTRSGDGAAAIGFDLRHRRADLTRGVVLAAVVGGTGLAFYAAVHAAGLDLTVVAEDLPSVWWRIPVLVLSAAQNAVLEEVLVGGYLLTRLRRLGWGDGRALAVSAVLRGSYHLYQGFGGFAGNLVMGLLFGRLYQRWGRVGPFIAAHTLIDVVAFVGYALLAGHVSWIPTPPG</sequence>
<evidence type="ECO:0000256" key="2">
    <source>
        <dbReference type="SAM" id="Phobius"/>
    </source>
</evidence>
<feature type="transmembrane region" description="Helical" evidence="2">
    <location>
        <begin position="115"/>
        <end position="136"/>
    </location>
</feature>
<dbReference type="AlphaFoldDB" id="A0A7K3WFT4"/>
<feature type="region of interest" description="Disordered" evidence="1">
    <location>
        <begin position="1"/>
        <end position="49"/>
    </location>
</feature>
<dbReference type="Pfam" id="PF02517">
    <property type="entry name" value="Rce1-like"/>
    <property type="match status" value="1"/>
</dbReference>
<protein>
    <submittedName>
        <fullName evidence="4">CPBP family intramembrane metalloprotease</fullName>
    </submittedName>
</protein>
<keyword evidence="4" id="KW-0378">Hydrolase</keyword>
<feature type="transmembrane region" description="Helical" evidence="2">
    <location>
        <begin position="248"/>
        <end position="266"/>
    </location>
</feature>
<dbReference type="EMBL" id="JAAGWK010000016">
    <property type="protein sequence ID" value="NEL54789.1"/>
    <property type="molecule type" value="Genomic_DNA"/>
</dbReference>